<feature type="transmembrane region" description="Helical" evidence="1">
    <location>
        <begin position="207"/>
        <end position="224"/>
    </location>
</feature>
<feature type="transmembrane region" description="Helical" evidence="1">
    <location>
        <begin position="12"/>
        <end position="35"/>
    </location>
</feature>
<keyword evidence="4" id="KW-1185">Reference proteome</keyword>
<comment type="caution">
    <text evidence="3">The sequence shown here is derived from an EMBL/GenBank/DDBJ whole genome shotgun (WGS) entry which is preliminary data.</text>
</comment>
<feature type="transmembrane region" description="Helical" evidence="1">
    <location>
        <begin position="168"/>
        <end position="187"/>
    </location>
</feature>
<name>A0A7X6IA91_9BACT</name>
<feature type="transmembrane region" description="Helical" evidence="1">
    <location>
        <begin position="55"/>
        <end position="88"/>
    </location>
</feature>
<dbReference type="AlphaFoldDB" id="A0A7X6IA91"/>
<evidence type="ECO:0000256" key="1">
    <source>
        <dbReference type="SAM" id="Phobius"/>
    </source>
</evidence>
<proteinExistence type="predicted"/>
<dbReference type="RefSeq" id="WP_168058517.1">
    <property type="nucleotide sequence ID" value="NZ_VTOW01000001.1"/>
</dbReference>
<feature type="transmembrane region" description="Helical" evidence="1">
    <location>
        <begin position="139"/>
        <end position="161"/>
    </location>
</feature>
<keyword evidence="1" id="KW-0812">Transmembrane</keyword>
<evidence type="ECO:0000259" key="2">
    <source>
        <dbReference type="Pfam" id="PF09335"/>
    </source>
</evidence>
<keyword evidence="1" id="KW-0472">Membrane</keyword>
<sequence length="240" mass="26249">MAENGDKASTAKWLILGLFILGIGAFFYLDLGKFLTLNALKENRDALQSYTESHYLSTVIFFILIYCIQTALSLPGATILTLAAGLLFGTLLGTLYVNLAATSGATLAFLAARYLFRDLVERKFGKRLEPIHEGIRQNAFYYLLTLRLIPLFPFFLINLASGLTRMSLRTYVIATAIGIVPGSFVYANAGRQLGTIDSLNEIGSPRVIGAFVLLGLLALLPVVYKKWSGKAVAEAPENEK</sequence>
<reference evidence="3 4" key="1">
    <citation type="journal article" date="2020" name="Nature">
        <title>Bacterial chemolithoautotrophy via manganese oxidation.</title>
        <authorList>
            <person name="Yu H."/>
            <person name="Leadbetter J.R."/>
        </authorList>
    </citation>
    <scope>NUCLEOTIDE SEQUENCE [LARGE SCALE GENOMIC DNA]</scope>
    <source>
        <strain evidence="3 4">Mn-1</strain>
    </source>
</reference>
<dbReference type="EMBL" id="VTOW01000001">
    <property type="protein sequence ID" value="NKE70251.1"/>
    <property type="molecule type" value="Genomic_DNA"/>
</dbReference>
<feature type="transmembrane region" description="Helical" evidence="1">
    <location>
        <begin position="95"/>
        <end position="116"/>
    </location>
</feature>
<dbReference type="PANTHER" id="PTHR46826:SF1">
    <property type="entry name" value="TVP38_TMEM64 FAMILY MEMBRANE PROTEIN YDJX"/>
    <property type="match status" value="1"/>
</dbReference>
<feature type="domain" description="VTT" evidence="2">
    <location>
        <begin position="77"/>
        <end position="191"/>
    </location>
</feature>
<organism evidence="3 4">
    <name type="scientific">Candidatus Manganitrophus noduliformans</name>
    <dbReference type="NCBI Taxonomy" id="2606439"/>
    <lineage>
        <taxon>Bacteria</taxon>
        <taxon>Pseudomonadati</taxon>
        <taxon>Nitrospirota</taxon>
        <taxon>Nitrospiria</taxon>
        <taxon>Candidatus Troglogloeales</taxon>
        <taxon>Candidatus Manganitrophaceae</taxon>
        <taxon>Candidatus Manganitrophus</taxon>
    </lineage>
</organism>
<dbReference type="InterPro" id="IPR032816">
    <property type="entry name" value="VTT_dom"/>
</dbReference>
<dbReference type="InterPro" id="IPR053240">
    <property type="entry name" value="VTT_domain"/>
</dbReference>
<evidence type="ECO:0000313" key="3">
    <source>
        <dbReference type="EMBL" id="NKE70251.1"/>
    </source>
</evidence>
<accession>A0A7X6IA91</accession>
<dbReference type="PANTHER" id="PTHR46826">
    <property type="match status" value="1"/>
</dbReference>
<keyword evidence="1" id="KW-1133">Transmembrane helix</keyword>
<gene>
    <name evidence="3" type="ORF">MNODULE_05770</name>
</gene>
<evidence type="ECO:0000313" key="4">
    <source>
        <dbReference type="Proteomes" id="UP000534783"/>
    </source>
</evidence>
<dbReference type="Pfam" id="PF09335">
    <property type="entry name" value="VTT_dom"/>
    <property type="match status" value="1"/>
</dbReference>
<dbReference type="Proteomes" id="UP000534783">
    <property type="component" value="Unassembled WGS sequence"/>
</dbReference>
<protein>
    <submittedName>
        <fullName evidence="3">TVP38/TMEM64 family protein</fullName>
    </submittedName>
</protein>